<feature type="region of interest" description="Disordered" evidence="1">
    <location>
        <begin position="1"/>
        <end position="82"/>
    </location>
</feature>
<sequence length="82" mass="9074">MLSPVSTARTVRRYDPTPISFPLQSSLAAAARDAKSDPLPAECPKRPPPPPALWPKPPQTSWAFPSGQRPARTAECRRTRRK</sequence>
<evidence type="ECO:0000256" key="1">
    <source>
        <dbReference type="SAM" id="MobiDB-lite"/>
    </source>
</evidence>
<accession>A0A172T802</accession>
<feature type="compositionally biased region" description="Pro residues" evidence="1">
    <location>
        <begin position="46"/>
        <end position="58"/>
    </location>
</feature>
<dbReference type="Proteomes" id="UP000077363">
    <property type="component" value="Chromosome"/>
</dbReference>
<dbReference type="AlphaFoldDB" id="A0A172T802"/>
<protein>
    <submittedName>
        <fullName evidence="2">Uncharacterized protein</fullName>
    </submittedName>
</protein>
<dbReference type="KEGG" id="dpu:SU48_04045"/>
<evidence type="ECO:0000313" key="3">
    <source>
        <dbReference type="Proteomes" id="UP000077363"/>
    </source>
</evidence>
<proteinExistence type="predicted"/>
<dbReference type="EMBL" id="CP011387">
    <property type="protein sequence ID" value="ANE43074.1"/>
    <property type="molecule type" value="Genomic_DNA"/>
</dbReference>
<reference evidence="2 3" key="1">
    <citation type="submission" date="2015-01" db="EMBL/GenBank/DDBJ databases">
        <title>Deinococcus puniceus/DY1/ whole genome sequencing.</title>
        <authorList>
            <person name="Kim M.K."/>
            <person name="Srinivasan S."/>
            <person name="Lee J.-J."/>
        </authorList>
    </citation>
    <scope>NUCLEOTIDE SEQUENCE [LARGE SCALE GENOMIC DNA]</scope>
    <source>
        <strain evidence="2 3">DY1</strain>
    </source>
</reference>
<organism evidence="2 3">
    <name type="scientific">Deinococcus puniceus</name>
    <dbReference type="NCBI Taxonomy" id="1182568"/>
    <lineage>
        <taxon>Bacteria</taxon>
        <taxon>Thermotogati</taxon>
        <taxon>Deinococcota</taxon>
        <taxon>Deinococci</taxon>
        <taxon>Deinococcales</taxon>
        <taxon>Deinococcaceae</taxon>
        <taxon>Deinococcus</taxon>
    </lineage>
</organism>
<gene>
    <name evidence="2" type="ORF">SU48_04045</name>
</gene>
<evidence type="ECO:0000313" key="2">
    <source>
        <dbReference type="EMBL" id="ANE43074.1"/>
    </source>
</evidence>
<feature type="compositionally biased region" description="Basic and acidic residues" evidence="1">
    <location>
        <begin position="72"/>
        <end position="82"/>
    </location>
</feature>
<keyword evidence="3" id="KW-1185">Reference proteome</keyword>
<name>A0A172T802_9DEIO</name>